<name>A0A840XPI4_9PROT</name>
<sequence length="64" mass="7146">MPDPMDKPEFDALMARHGLPLTEAEREGIRAASGHFRAFAENVRTPRDCFAEMALTFAPKAAER</sequence>
<dbReference type="AlphaFoldDB" id="A0A840XPI4"/>
<accession>A0A840XPI4</accession>
<reference evidence="1 2" key="1">
    <citation type="submission" date="2020-08" db="EMBL/GenBank/DDBJ databases">
        <title>Genomic Encyclopedia of Type Strains, Phase IV (KMG-IV): sequencing the most valuable type-strain genomes for metagenomic binning, comparative biology and taxonomic classification.</title>
        <authorList>
            <person name="Goeker M."/>
        </authorList>
    </citation>
    <scope>NUCLEOTIDE SEQUENCE [LARGE SCALE GENOMIC DNA]</scope>
    <source>
        <strain evidence="1 2">DSM 25895</strain>
    </source>
</reference>
<protein>
    <submittedName>
        <fullName evidence="1">Uncharacterized protein</fullName>
    </submittedName>
</protein>
<dbReference type="RefSeq" id="WP_184481639.1">
    <property type="nucleotide sequence ID" value="NZ_JAAEDJ010000010.1"/>
</dbReference>
<dbReference type="EMBL" id="JACIJE010000002">
    <property type="protein sequence ID" value="MBB5688730.1"/>
    <property type="molecule type" value="Genomic_DNA"/>
</dbReference>
<organism evidence="1 2">
    <name type="scientific">Neoroseomonas alkaliterrae</name>
    <dbReference type="NCBI Taxonomy" id="1452450"/>
    <lineage>
        <taxon>Bacteria</taxon>
        <taxon>Pseudomonadati</taxon>
        <taxon>Pseudomonadota</taxon>
        <taxon>Alphaproteobacteria</taxon>
        <taxon>Acetobacterales</taxon>
        <taxon>Acetobacteraceae</taxon>
        <taxon>Neoroseomonas</taxon>
    </lineage>
</organism>
<dbReference type="Proteomes" id="UP000562254">
    <property type="component" value="Unassembled WGS sequence"/>
</dbReference>
<evidence type="ECO:0000313" key="1">
    <source>
        <dbReference type="EMBL" id="MBB5688730.1"/>
    </source>
</evidence>
<proteinExistence type="predicted"/>
<gene>
    <name evidence="1" type="ORF">FHS88_000846</name>
</gene>
<comment type="caution">
    <text evidence="1">The sequence shown here is derived from an EMBL/GenBank/DDBJ whole genome shotgun (WGS) entry which is preliminary data.</text>
</comment>
<evidence type="ECO:0000313" key="2">
    <source>
        <dbReference type="Proteomes" id="UP000562254"/>
    </source>
</evidence>
<keyword evidence="2" id="KW-1185">Reference proteome</keyword>